<sequence>MTASVAMEGCWKCTDRPPIADVSRLLCHRCSLLNVGPGSTELTTFGIYQLDTSAGISVPSSSSWTEPAPDKRVLPSREDDDSTMTMGVITTTARRPAAPIRQPEHISPDWILYPPENDSYGGLIEWSSDQVFVSADGYSGVEEAAYFSLPVFGAGHWDPPDYQGISLEDHPSLFIDSPRQLESLDDSHVSPTHQLVLGALGKFEIPSKLHSSFQHKRHSVGSARSASGMSYGQHSLYQALLSLDYASDESTTHSSTTRDFNAGSSTSTQSRPKTGDIVEPVDREDDPEGIETAMCGVLPLDPGVENNYLPFVLQSYANWMKMIMFDPLRVADKTKDYIIRRYVGSTQSRLRMILIANLLRAVIVLDATYKPMLSLLKIEIRQTLVQSKNPSVPVSWDSDDTLFSPLHFTLELNLFSLSGPLLEALQVLTLQVLSDIAPVIRRMCSDPTAQYVHLPSLLAHGDSNVRGYPAIDIMYSMLTGLPTQLKYDANSRLLIDPGTAEPVGTWLIGQPRELTLILARIFSLHDEFGVDVDSRIIEEIESDLKDFRPDPGISVEPSLMVTRLVVLEAWRQVGYINLYMRLCGESALGPRVRVAHRRLMDLFATTKSGLAVNLHLAPCLGIALFRQDLRPPKRTSATWS</sequence>
<protein>
    <submittedName>
        <fullName evidence="2">Uncharacterized protein</fullName>
    </submittedName>
</protein>
<gene>
    <name evidence="2" type="ORF">RDB_LOCUS20350</name>
</gene>
<organism evidence="2 3">
    <name type="scientific">Rhizoctonia solani</name>
    <dbReference type="NCBI Taxonomy" id="456999"/>
    <lineage>
        <taxon>Eukaryota</taxon>
        <taxon>Fungi</taxon>
        <taxon>Dikarya</taxon>
        <taxon>Basidiomycota</taxon>
        <taxon>Agaricomycotina</taxon>
        <taxon>Agaricomycetes</taxon>
        <taxon>Cantharellales</taxon>
        <taxon>Ceratobasidiaceae</taxon>
        <taxon>Rhizoctonia</taxon>
    </lineage>
</organism>
<name>A0A8H3APF7_9AGAM</name>
<accession>A0A8H3APF7</accession>
<evidence type="ECO:0000313" key="2">
    <source>
        <dbReference type="EMBL" id="CAE6432015.1"/>
    </source>
</evidence>
<evidence type="ECO:0000256" key="1">
    <source>
        <dbReference type="SAM" id="MobiDB-lite"/>
    </source>
</evidence>
<evidence type="ECO:0000313" key="3">
    <source>
        <dbReference type="Proteomes" id="UP000663850"/>
    </source>
</evidence>
<feature type="region of interest" description="Disordered" evidence="1">
    <location>
        <begin position="252"/>
        <end position="284"/>
    </location>
</feature>
<comment type="caution">
    <text evidence="2">The sequence shown here is derived from an EMBL/GenBank/DDBJ whole genome shotgun (WGS) entry which is preliminary data.</text>
</comment>
<dbReference type="EMBL" id="CAJMWZ010001119">
    <property type="protein sequence ID" value="CAE6432015.1"/>
    <property type="molecule type" value="Genomic_DNA"/>
</dbReference>
<feature type="compositionally biased region" description="Basic and acidic residues" evidence="1">
    <location>
        <begin position="68"/>
        <end position="77"/>
    </location>
</feature>
<dbReference type="Proteomes" id="UP000663850">
    <property type="component" value="Unassembled WGS sequence"/>
</dbReference>
<reference evidence="2" key="1">
    <citation type="submission" date="2021-01" db="EMBL/GenBank/DDBJ databases">
        <authorList>
            <person name="Kaushik A."/>
        </authorList>
    </citation>
    <scope>NUCLEOTIDE SEQUENCE</scope>
    <source>
        <strain evidence="2">Type strain: AG8-Rh-89/</strain>
    </source>
</reference>
<proteinExistence type="predicted"/>
<feature type="compositionally biased region" description="Polar residues" evidence="1">
    <location>
        <begin position="252"/>
        <end position="272"/>
    </location>
</feature>
<dbReference type="AlphaFoldDB" id="A0A8H3APF7"/>
<feature type="region of interest" description="Disordered" evidence="1">
    <location>
        <begin position="57"/>
        <end position="82"/>
    </location>
</feature>